<keyword evidence="2" id="KW-1185">Reference proteome</keyword>
<dbReference type="EMBL" id="BNCO01000083">
    <property type="protein sequence ID" value="GIL66315.1"/>
    <property type="molecule type" value="Genomic_DNA"/>
</dbReference>
<comment type="caution">
    <text evidence="1">The sequence shown here is derived from an EMBL/GenBank/DDBJ whole genome shotgun (WGS) entry which is preliminary data.</text>
</comment>
<name>A0A8J4BP21_9CHLO</name>
<sequence>MFVAFPLHWLESFSRPKCFLGMRKPALSCLEATESSVSTRSPLVVKSRTSTSFPLSVLRSVVAKALVPDEAAGLGSPKIGGRLAEEAPQFHFPVCAEDLGAFVPSLAP</sequence>
<evidence type="ECO:0000313" key="2">
    <source>
        <dbReference type="Proteomes" id="UP000747399"/>
    </source>
</evidence>
<evidence type="ECO:0000313" key="1">
    <source>
        <dbReference type="EMBL" id="GIL66315.1"/>
    </source>
</evidence>
<gene>
    <name evidence="1" type="ORF">Vafri_19903</name>
</gene>
<dbReference type="AlphaFoldDB" id="A0A8J4BP21"/>
<proteinExistence type="predicted"/>
<protein>
    <submittedName>
        <fullName evidence="1">Uncharacterized protein</fullName>
    </submittedName>
</protein>
<reference evidence="1" key="1">
    <citation type="journal article" date="2021" name="Proc. Natl. Acad. Sci. U.S.A.">
        <title>Three genomes in the algal genus Volvox reveal the fate of a haploid sex-determining region after a transition to homothallism.</title>
        <authorList>
            <person name="Yamamoto K."/>
            <person name="Hamaji T."/>
            <person name="Kawai-Toyooka H."/>
            <person name="Matsuzaki R."/>
            <person name="Takahashi F."/>
            <person name="Nishimura Y."/>
            <person name="Kawachi M."/>
            <person name="Noguchi H."/>
            <person name="Minakuchi Y."/>
            <person name="Umen J.G."/>
            <person name="Toyoda A."/>
            <person name="Nozaki H."/>
        </authorList>
    </citation>
    <scope>NUCLEOTIDE SEQUENCE</scope>
    <source>
        <strain evidence="1">NIES-3780</strain>
    </source>
</reference>
<organism evidence="1 2">
    <name type="scientific">Volvox africanus</name>
    <dbReference type="NCBI Taxonomy" id="51714"/>
    <lineage>
        <taxon>Eukaryota</taxon>
        <taxon>Viridiplantae</taxon>
        <taxon>Chlorophyta</taxon>
        <taxon>core chlorophytes</taxon>
        <taxon>Chlorophyceae</taxon>
        <taxon>CS clade</taxon>
        <taxon>Chlamydomonadales</taxon>
        <taxon>Volvocaceae</taxon>
        <taxon>Volvox</taxon>
    </lineage>
</organism>
<dbReference type="Proteomes" id="UP000747399">
    <property type="component" value="Unassembled WGS sequence"/>
</dbReference>
<accession>A0A8J4BP21</accession>